<keyword evidence="4 8" id="KW-0799">Topoisomerase</keyword>
<sequence>MTSTLTTSVLANDVERLPLKAYTEKAYLSYSMYVILDRALPHIGDGLKPVQRRIIYAMSELGLSAQSKHKKSARTIGDVIGKYHPHGEAACYEAMVLMAQPFSYRYPLVDGQGNFGSPDDPKSFAAMRYTEARMTAFADMLLSEIGQGTVEWEANFDGTLEEPVLLPARLPHVLLNGVTGIAVGMATDIPPHNLREVAEACIHLLDHPKAGIEDLMTYVQGPDFPTEAEIITPSEDILKLYQTGTGSLRMRARYELNKSEIIITALPYQVSGAKVLEQIAAQMRAKKLPMVEDLRDESDHENPTRLVVVMRSPRDDAEAVMSHLFATTDLERTYRVNLNMIGLDQRPQVKDLHTILSEWLIFRQDTVRKRLSFRLERVTRRLHILDGLLIAYLNIDEVIAIIRTEDRPKPVLMERFGLSDVQAEAILDLRLRRLGKLEEIEIRGEQERLAAERDQLQKTLDSPRRLKTLLKKELAEDAQTYGDERRSPLVARQAAQAMDETTLVTNEPITVILSEKGWIRAAKGHEIDPTALSYRAGDAFLAAAKGKSTQLAVFLDSSGRTYAVPAHTLPSARGQGDPLTGRVSPPDGASFVSVLLGNPEELYVLATDAGYGFVVTLGDLHTRQRAGKVVLTVGPDSRILPPIPLVTDAQTADMMAVVSNAGRLLVFPLTELPQLSKGKGYKLIGLSSNGTPESREAVASLVCFQAGQPMTLYCGQRHLTLKPADIDRYRGVRGRRGSKLPRGFQRVDRISVNSQHHESPVS</sequence>
<comment type="catalytic activity">
    <reaction evidence="1 8">
        <text>ATP-dependent breakage, passage and rejoining of double-stranded DNA.</text>
        <dbReference type="EC" id="5.6.2.2"/>
    </reaction>
</comment>
<evidence type="ECO:0000256" key="7">
    <source>
        <dbReference type="ARBA" id="ARBA00023235"/>
    </source>
</evidence>
<dbReference type="Gene3D" id="3.90.199.10">
    <property type="entry name" value="Topoisomerase II, domain 5"/>
    <property type="match status" value="1"/>
</dbReference>
<dbReference type="InterPro" id="IPR013758">
    <property type="entry name" value="Topo_IIA_A/C_ab"/>
</dbReference>
<keyword evidence="5 8" id="KW-0238">DNA-binding</keyword>
<dbReference type="InterPro" id="IPR050220">
    <property type="entry name" value="Type_II_DNA_Topoisomerases"/>
</dbReference>
<keyword evidence="6" id="KW-0472">Membrane</keyword>
<dbReference type="NCBIfam" id="TIGR01062">
    <property type="entry name" value="parC_Gneg"/>
    <property type="match status" value="1"/>
</dbReference>
<name>W4LBH8_ENTF1</name>
<dbReference type="Gene3D" id="2.120.10.90">
    <property type="entry name" value="DNA gyrase/topoisomerase IV, subunit A, C-terminal"/>
    <property type="match status" value="1"/>
</dbReference>
<dbReference type="SUPFAM" id="SSF101904">
    <property type="entry name" value="GyrA/ParC C-terminal domain-like"/>
    <property type="match status" value="1"/>
</dbReference>
<dbReference type="InterPro" id="IPR002205">
    <property type="entry name" value="Topo_IIA_dom_A"/>
</dbReference>
<evidence type="ECO:0000313" key="11">
    <source>
        <dbReference type="Proteomes" id="UP000019141"/>
    </source>
</evidence>
<reference evidence="10 11" key="1">
    <citation type="journal article" date="2014" name="Nature">
        <title>An environmental bacterial taxon with a large and distinct metabolic repertoire.</title>
        <authorList>
            <person name="Wilson M.C."/>
            <person name="Mori T."/>
            <person name="Ruckert C."/>
            <person name="Uria A.R."/>
            <person name="Helf M.J."/>
            <person name="Takada K."/>
            <person name="Gernert C."/>
            <person name="Steffens U.A."/>
            <person name="Heycke N."/>
            <person name="Schmitt S."/>
            <person name="Rinke C."/>
            <person name="Helfrich E.J."/>
            <person name="Brachmann A.O."/>
            <person name="Gurgui C."/>
            <person name="Wakimoto T."/>
            <person name="Kracht M."/>
            <person name="Crusemann M."/>
            <person name="Hentschel U."/>
            <person name="Abe I."/>
            <person name="Matsunaga S."/>
            <person name="Kalinowski J."/>
            <person name="Takeyama H."/>
            <person name="Piel J."/>
        </authorList>
    </citation>
    <scope>NUCLEOTIDE SEQUENCE [LARGE SCALE GENOMIC DNA]</scope>
    <source>
        <strain evidence="11">TSY1</strain>
    </source>
</reference>
<evidence type="ECO:0000256" key="8">
    <source>
        <dbReference type="PROSITE-ProRule" id="PRU01384"/>
    </source>
</evidence>
<evidence type="ECO:0000256" key="5">
    <source>
        <dbReference type="ARBA" id="ARBA00023125"/>
    </source>
</evidence>
<comment type="caution">
    <text evidence="10">The sequence shown here is derived from an EMBL/GenBank/DDBJ whole genome shotgun (WGS) entry which is preliminary data.</text>
</comment>
<gene>
    <name evidence="10" type="ORF">ETSY1_31155</name>
</gene>
<accession>W4LBH8</accession>
<evidence type="ECO:0000313" key="10">
    <source>
        <dbReference type="EMBL" id="ETW95322.1"/>
    </source>
</evidence>
<feature type="active site" description="O-(5'-phospho-DNA)-tyrosine intermediate" evidence="8">
    <location>
        <position position="129"/>
    </location>
</feature>
<dbReference type="GO" id="GO:0005524">
    <property type="term" value="F:ATP binding"/>
    <property type="evidence" value="ECO:0007669"/>
    <property type="project" value="InterPro"/>
</dbReference>
<dbReference type="GO" id="GO:0006265">
    <property type="term" value="P:DNA topological change"/>
    <property type="evidence" value="ECO:0007669"/>
    <property type="project" value="UniProtKB-UniRule"/>
</dbReference>
<evidence type="ECO:0000256" key="1">
    <source>
        <dbReference type="ARBA" id="ARBA00000185"/>
    </source>
</evidence>
<dbReference type="EMBL" id="AZHW01000930">
    <property type="protein sequence ID" value="ETW95322.1"/>
    <property type="molecule type" value="Genomic_DNA"/>
</dbReference>
<dbReference type="Proteomes" id="UP000019141">
    <property type="component" value="Unassembled WGS sequence"/>
</dbReference>
<dbReference type="Pfam" id="PF00521">
    <property type="entry name" value="DNA_topoisoIV"/>
    <property type="match status" value="1"/>
</dbReference>
<dbReference type="SMART" id="SM00434">
    <property type="entry name" value="TOP4c"/>
    <property type="match status" value="1"/>
</dbReference>
<dbReference type="GO" id="GO:0003918">
    <property type="term" value="F:DNA topoisomerase type II (double strand cut, ATP-hydrolyzing) activity"/>
    <property type="evidence" value="ECO:0007669"/>
    <property type="project" value="UniProtKB-EC"/>
</dbReference>
<organism evidence="10 11">
    <name type="scientific">Entotheonella factor</name>
    <dbReference type="NCBI Taxonomy" id="1429438"/>
    <lineage>
        <taxon>Bacteria</taxon>
        <taxon>Pseudomonadati</taxon>
        <taxon>Nitrospinota/Tectimicrobiota group</taxon>
        <taxon>Candidatus Tectimicrobiota</taxon>
        <taxon>Candidatus Entotheonellia</taxon>
        <taxon>Candidatus Entotheonellales</taxon>
        <taxon>Candidatus Entotheonellaceae</taxon>
        <taxon>Candidatus Entotheonella</taxon>
    </lineage>
</organism>
<keyword evidence="7 8" id="KW-0413">Isomerase</keyword>
<dbReference type="HOGENOM" id="CLU_002977_4_1_7"/>
<proteinExistence type="inferred from homology"/>
<dbReference type="GO" id="GO:0007059">
    <property type="term" value="P:chromosome segregation"/>
    <property type="evidence" value="ECO:0007669"/>
    <property type="project" value="TreeGrafter"/>
</dbReference>
<dbReference type="HAMAP" id="MF_00936">
    <property type="entry name" value="ParC_type1"/>
    <property type="match status" value="1"/>
</dbReference>
<dbReference type="NCBIfam" id="NF004044">
    <property type="entry name" value="PRK05561.1"/>
    <property type="match status" value="1"/>
</dbReference>
<dbReference type="PROSITE" id="PS52040">
    <property type="entry name" value="TOPO_IIA"/>
    <property type="match status" value="1"/>
</dbReference>
<dbReference type="FunFam" id="1.10.268.10:FF:000001">
    <property type="entry name" value="DNA gyrase subunit A"/>
    <property type="match status" value="1"/>
</dbReference>
<dbReference type="PANTHER" id="PTHR43493">
    <property type="entry name" value="DNA GYRASE/TOPOISOMERASE SUBUNIT A"/>
    <property type="match status" value="1"/>
</dbReference>
<dbReference type="InterPro" id="IPR005742">
    <property type="entry name" value="TopoIV_A_Gneg"/>
</dbReference>
<dbReference type="GO" id="GO:0005737">
    <property type="term" value="C:cytoplasm"/>
    <property type="evidence" value="ECO:0007669"/>
    <property type="project" value="TreeGrafter"/>
</dbReference>
<dbReference type="CDD" id="cd00187">
    <property type="entry name" value="TOP4c"/>
    <property type="match status" value="1"/>
</dbReference>
<dbReference type="EC" id="5.6.2.2" evidence="2"/>
<dbReference type="InterPro" id="IPR013757">
    <property type="entry name" value="Topo_IIA_A_a_sf"/>
</dbReference>
<evidence type="ECO:0000256" key="6">
    <source>
        <dbReference type="ARBA" id="ARBA00023136"/>
    </source>
</evidence>
<dbReference type="PATRIC" id="fig|1429438.4.peg.5918"/>
<keyword evidence="3" id="KW-1003">Cell membrane</keyword>
<feature type="domain" description="Topo IIA-type catalytic" evidence="9">
    <location>
        <begin position="40"/>
        <end position="503"/>
    </location>
</feature>
<evidence type="ECO:0000256" key="4">
    <source>
        <dbReference type="ARBA" id="ARBA00023029"/>
    </source>
</evidence>
<dbReference type="InterPro" id="IPR013760">
    <property type="entry name" value="Topo_IIA-like_dom_sf"/>
</dbReference>
<evidence type="ECO:0000256" key="3">
    <source>
        <dbReference type="ARBA" id="ARBA00022475"/>
    </source>
</evidence>
<evidence type="ECO:0000259" key="9">
    <source>
        <dbReference type="PROSITE" id="PS52040"/>
    </source>
</evidence>
<keyword evidence="11" id="KW-1185">Reference proteome</keyword>
<protein>
    <recommendedName>
        <fullName evidence="2">DNA topoisomerase (ATP-hydrolyzing)</fullName>
        <ecNumber evidence="2">5.6.2.2</ecNumber>
    </recommendedName>
</protein>
<dbReference type="AlphaFoldDB" id="W4LBH8"/>
<dbReference type="Gene3D" id="3.30.1360.40">
    <property type="match status" value="1"/>
</dbReference>
<dbReference type="InterPro" id="IPR035516">
    <property type="entry name" value="Gyrase/topoIV_suA_C"/>
</dbReference>
<dbReference type="GO" id="GO:0009330">
    <property type="term" value="C:DNA topoisomerase type II (double strand cut, ATP-hydrolyzing) complex"/>
    <property type="evidence" value="ECO:0007669"/>
    <property type="project" value="TreeGrafter"/>
</dbReference>
<dbReference type="GO" id="GO:0003677">
    <property type="term" value="F:DNA binding"/>
    <property type="evidence" value="ECO:0007669"/>
    <property type="project" value="UniProtKB-UniRule"/>
</dbReference>
<dbReference type="GO" id="GO:0005694">
    <property type="term" value="C:chromosome"/>
    <property type="evidence" value="ECO:0007669"/>
    <property type="project" value="InterPro"/>
</dbReference>
<dbReference type="Gene3D" id="1.10.268.10">
    <property type="entry name" value="Topoisomerase, domain 3"/>
    <property type="match status" value="1"/>
</dbReference>
<dbReference type="PANTHER" id="PTHR43493:SF1">
    <property type="entry name" value="DNA TOPOISOMERASE 4 SUBUNIT A"/>
    <property type="match status" value="1"/>
</dbReference>
<evidence type="ECO:0000256" key="2">
    <source>
        <dbReference type="ARBA" id="ARBA00012895"/>
    </source>
</evidence>
<dbReference type="SUPFAM" id="SSF56719">
    <property type="entry name" value="Type II DNA topoisomerase"/>
    <property type="match status" value="1"/>
</dbReference>